<reference evidence="2 3" key="1">
    <citation type="journal article" date="2013" name="J. Biotechnol.">
        <title>Establishment and interpretation of the genome sequence of the phytopathogenic fungus Rhizoctonia solani AG1-IB isolate 7/3/14.</title>
        <authorList>
            <person name="Wibberg D.W."/>
            <person name="Jelonek L.J."/>
            <person name="Rupp O.R."/>
            <person name="Hennig M.H."/>
            <person name="Eikmeyer F.E."/>
            <person name="Goesmann A.G."/>
            <person name="Hartmann A.H."/>
            <person name="Borriss R.B."/>
            <person name="Grosch R.G."/>
            <person name="Puehler A.P."/>
            <person name="Schlueter A.S."/>
        </authorList>
    </citation>
    <scope>NUCLEOTIDE SEQUENCE [LARGE SCALE GENOMIC DNA]</scope>
    <source>
        <strain evidence="3">AG1-IB / isolate 7/3/14</strain>
    </source>
</reference>
<name>M5CAX9_THACB</name>
<dbReference type="Proteomes" id="UP000012065">
    <property type="component" value="Unassembled WGS sequence"/>
</dbReference>
<organism evidence="2 3">
    <name type="scientific">Thanatephorus cucumeris (strain AG1-IB / isolate 7/3/14)</name>
    <name type="common">Lettuce bottom rot fungus</name>
    <name type="synonym">Rhizoctonia solani</name>
    <dbReference type="NCBI Taxonomy" id="1108050"/>
    <lineage>
        <taxon>Eukaryota</taxon>
        <taxon>Fungi</taxon>
        <taxon>Dikarya</taxon>
        <taxon>Basidiomycota</taxon>
        <taxon>Agaricomycotina</taxon>
        <taxon>Agaricomycetes</taxon>
        <taxon>Cantharellales</taxon>
        <taxon>Ceratobasidiaceae</taxon>
        <taxon>Rhizoctonia</taxon>
        <taxon>Rhizoctonia solani AG-1</taxon>
    </lineage>
</organism>
<feature type="region of interest" description="Disordered" evidence="1">
    <location>
        <begin position="361"/>
        <end position="410"/>
    </location>
</feature>
<gene>
    <name evidence="2" type="ORF">BN14_10716</name>
</gene>
<dbReference type="EMBL" id="CAOJ01016153">
    <property type="protein sequence ID" value="CCO36576.1"/>
    <property type="molecule type" value="Genomic_DNA"/>
</dbReference>
<accession>M5CAX9</accession>
<evidence type="ECO:0000313" key="2">
    <source>
        <dbReference type="EMBL" id="CCO36576.1"/>
    </source>
</evidence>
<proteinExistence type="predicted"/>
<comment type="caution">
    <text evidence="2">The sequence shown here is derived from an EMBL/GenBank/DDBJ whole genome shotgun (WGS) entry which is preliminary data.</text>
</comment>
<evidence type="ECO:0000313" key="3">
    <source>
        <dbReference type="Proteomes" id="UP000012065"/>
    </source>
</evidence>
<dbReference type="HOGENOM" id="CLU_038619_0_0_1"/>
<protein>
    <submittedName>
        <fullName evidence="2">Uncharacterized protein</fullName>
    </submittedName>
</protein>
<dbReference type="AlphaFoldDB" id="M5CAX9"/>
<sequence>MSKSTTAVCAAEKAKRKARDEVRVKIAAAAYEIEEALHNLIESKATELGATVWNGLVHIKSKEWADKKADYQGSAFIGYIVERIHKDNLYDIDNMSQEEKDSYLKAARQSRAAKLNAGTAKTSTDQLVQGSVKTEASAMMQRLDYLHLNTAIEFILFVVKGRPQDGLVGMYHTSPKARTFMESHLSLPIGHFVELMQGSVLGGAAGLLGSHQNPTQMAKTELRQTFLKSLREAAVSVGKDGSAPMISDPLEISMVEYKNYVNIIRQYKVEMVGWPIDSNGSLVDPGTMGLAKLRTFTKLINDPNSDYGFRRISNADWEARCRKYDEGIATGSIKVSTRKVRSDSGKKRKGTEVIDAIELAQSMANQKKKHDEKTKKSNKAKYRSKKGLKKSQDNPDIPIAEPPNGDIVEG</sequence>
<evidence type="ECO:0000256" key="1">
    <source>
        <dbReference type="SAM" id="MobiDB-lite"/>
    </source>
</evidence>
<feature type="compositionally biased region" description="Basic residues" evidence="1">
    <location>
        <begin position="376"/>
        <end position="389"/>
    </location>
</feature>